<dbReference type="AlphaFoldDB" id="A0A9Q0AVK7"/>
<evidence type="ECO:0000313" key="6">
    <source>
        <dbReference type="EMBL" id="KAI1880306.1"/>
    </source>
</evidence>
<dbReference type="GO" id="GO:0003723">
    <property type="term" value="F:RNA binding"/>
    <property type="evidence" value="ECO:0007669"/>
    <property type="project" value="TreeGrafter"/>
</dbReference>
<evidence type="ECO:0000256" key="1">
    <source>
        <dbReference type="ARBA" id="ARBA00022741"/>
    </source>
</evidence>
<organism evidence="6 7">
    <name type="scientific">Neoarthrinium moseri</name>
    <dbReference type="NCBI Taxonomy" id="1658444"/>
    <lineage>
        <taxon>Eukaryota</taxon>
        <taxon>Fungi</taxon>
        <taxon>Dikarya</taxon>
        <taxon>Ascomycota</taxon>
        <taxon>Pezizomycotina</taxon>
        <taxon>Sordariomycetes</taxon>
        <taxon>Xylariomycetidae</taxon>
        <taxon>Amphisphaeriales</taxon>
        <taxon>Apiosporaceae</taxon>
        <taxon>Neoarthrinium</taxon>
    </lineage>
</organism>
<evidence type="ECO:0000256" key="3">
    <source>
        <dbReference type="ARBA" id="ARBA00022806"/>
    </source>
</evidence>
<dbReference type="InterPro" id="IPR027417">
    <property type="entry name" value="P-loop_NTPase"/>
</dbReference>
<dbReference type="SMART" id="SM00847">
    <property type="entry name" value="HA2"/>
    <property type="match status" value="1"/>
</dbReference>
<dbReference type="GO" id="GO:0016787">
    <property type="term" value="F:hydrolase activity"/>
    <property type="evidence" value="ECO:0007669"/>
    <property type="project" value="UniProtKB-KW"/>
</dbReference>
<dbReference type="SUPFAM" id="SSF52540">
    <property type="entry name" value="P-loop containing nucleoside triphosphate hydrolases"/>
    <property type="match status" value="1"/>
</dbReference>
<protein>
    <recommendedName>
        <fullName evidence="5">Helicase-associated domain-containing protein</fullName>
    </recommendedName>
</protein>
<evidence type="ECO:0000256" key="4">
    <source>
        <dbReference type="ARBA" id="ARBA00022840"/>
    </source>
</evidence>
<keyword evidence="4" id="KW-0067">ATP-binding</keyword>
<gene>
    <name evidence="6" type="ORF">JX265_001927</name>
</gene>
<sequence>MLWNPRVRMNQLILGPISKASANQRKGRAGRVRAGECYRLNTRTAFLEDMRPSTCPTIKNSNLAAVILYLKNANVTNLLSLKFVDSPAVESLLEALCELKDLQFLDGPSGDITIDGRRAARLPIDPIWYRVLEAGNSLGCLEDICAIVAISCSQYPIWTRPIAFQDAADMMDRCQFAHPLFDHITDLNALHAYGRVKAEGKVDLPAWCHDHFLSQSTLEHIMKSRRGLAEKCQRVFQHQTNIRTALAKGLVTQSAMLKKGHTLHVTVQHNQPGLIHPESCVIYAGKKVDAHIKGDAFPAYEWIV</sequence>
<dbReference type="PANTHER" id="PTHR18934">
    <property type="entry name" value="ATP-DEPENDENT RNA HELICASE"/>
    <property type="match status" value="1"/>
</dbReference>
<evidence type="ECO:0000256" key="2">
    <source>
        <dbReference type="ARBA" id="ARBA00022801"/>
    </source>
</evidence>
<dbReference type="PANTHER" id="PTHR18934:SF99">
    <property type="entry name" value="ATP-DEPENDENT RNA HELICASE DHX37-RELATED"/>
    <property type="match status" value="1"/>
</dbReference>
<dbReference type="Proteomes" id="UP000829685">
    <property type="component" value="Unassembled WGS sequence"/>
</dbReference>
<comment type="caution">
    <text evidence="6">The sequence shown here is derived from an EMBL/GenBank/DDBJ whole genome shotgun (WGS) entry which is preliminary data.</text>
</comment>
<keyword evidence="1" id="KW-0547">Nucleotide-binding</keyword>
<keyword evidence="3" id="KW-0347">Helicase</keyword>
<dbReference type="Gene3D" id="1.20.120.1080">
    <property type="match status" value="1"/>
</dbReference>
<reference evidence="6" key="1">
    <citation type="submission" date="2021-03" db="EMBL/GenBank/DDBJ databases">
        <title>Revisited historic fungal species revealed as producer of novel bioactive compounds through whole genome sequencing and comparative genomics.</title>
        <authorList>
            <person name="Vignolle G.A."/>
            <person name="Hochenegger N."/>
            <person name="Mach R.L."/>
            <person name="Mach-Aigner A.R."/>
            <person name="Javad Rahimi M."/>
            <person name="Salim K.A."/>
            <person name="Chan C.M."/>
            <person name="Lim L.B.L."/>
            <person name="Cai F."/>
            <person name="Druzhinina I.S."/>
            <person name="U'Ren J.M."/>
            <person name="Derntl C."/>
        </authorList>
    </citation>
    <scope>NUCLEOTIDE SEQUENCE</scope>
    <source>
        <strain evidence="6">TUCIM 5799</strain>
    </source>
</reference>
<dbReference type="Gene3D" id="3.40.50.300">
    <property type="entry name" value="P-loop containing nucleotide triphosphate hydrolases"/>
    <property type="match status" value="1"/>
</dbReference>
<evidence type="ECO:0000259" key="5">
    <source>
        <dbReference type="SMART" id="SM00847"/>
    </source>
</evidence>
<accession>A0A9Q0AVK7</accession>
<dbReference type="EMBL" id="JAFIMR010000003">
    <property type="protein sequence ID" value="KAI1880306.1"/>
    <property type="molecule type" value="Genomic_DNA"/>
</dbReference>
<feature type="domain" description="Helicase-associated" evidence="5">
    <location>
        <begin position="94"/>
        <end position="187"/>
    </location>
</feature>
<proteinExistence type="predicted"/>
<evidence type="ECO:0000313" key="7">
    <source>
        <dbReference type="Proteomes" id="UP000829685"/>
    </source>
</evidence>
<keyword evidence="7" id="KW-1185">Reference proteome</keyword>
<dbReference type="GO" id="GO:0005524">
    <property type="term" value="F:ATP binding"/>
    <property type="evidence" value="ECO:0007669"/>
    <property type="project" value="UniProtKB-KW"/>
</dbReference>
<name>A0A9Q0AVK7_9PEZI</name>
<dbReference type="InterPro" id="IPR007502">
    <property type="entry name" value="Helicase-assoc_dom"/>
</dbReference>
<keyword evidence="2" id="KW-0378">Hydrolase</keyword>
<dbReference type="GO" id="GO:0004386">
    <property type="term" value="F:helicase activity"/>
    <property type="evidence" value="ECO:0007669"/>
    <property type="project" value="UniProtKB-KW"/>
</dbReference>